<evidence type="ECO:0000313" key="10">
    <source>
        <dbReference type="EMBL" id="OGM05861.1"/>
    </source>
</evidence>
<dbReference type="InterPro" id="IPR004846">
    <property type="entry name" value="T2SS/T3SS_dom"/>
</dbReference>
<dbReference type="Pfam" id="PF13629">
    <property type="entry name" value="T2SS-T3SS_pil_N"/>
    <property type="match status" value="1"/>
</dbReference>
<dbReference type="GO" id="GO:0015627">
    <property type="term" value="C:type II protein secretion system complex"/>
    <property type="evidence" value="ECO:0007669"/>
    <property type="project" value="TreeGrafter"/>
</dbReference>
<evidence type="ECO:0000256" key="5">
    <source>
        <dbReference type="RuleBase" id="RU004004"/>
    </source>
</evidence>
<comment type="subcellular location">
    <subcellularLocation>
        <location evidence="5">Cell outer membrane</location>
    </subcellularLocation>
    <subcellularLocation>
        <location evidence="1">Membrane</location>
    </subcellularLocation>
</comment>
<dbReference type="EMBL" id="MGFH01000093">
    <property type="protein sequence ID" value="OGM05861.1"/>
    <property type="molecule type" value="Genomic_DNA"/>
</dbReference>
<dbReference type="PRINTS" id="PR00811">
    <property type="entry name" value="BCTERIALGSPD"/>
</dbReference>
<dbReference type="InterPro" id="IPR050810">
    <property type="entry name" value="Bact_Secretion_Sys_Channel"/>
</dbReference>
<dbReference type="InterPro" id="IPR038591">
    <property type="entry name" value="NolW-like_sf"/>
</dbReference>
<accession>A0A1F7WSV5</accession>
<evidence type="ECO:0000256" key="2">
    <source>
        <dbReference type="ARBA" id="ARBA00022729"/>
    </source>
</evidence>
<dbReference type="Pfam" id="PF03958">
    <property type="entry name" value="Secretin_N"/>
    <property type="match status" value="1"/>
</dbReference>
<dbReference type="Pfam" id="PF00263">
    <property type="entry name" value="Secretin"/>
    <property type="match status" value="1"/>
</dbReference>
<feature type="domain" description="Type II/III secretion system secretin-like" evidence="7">
    <location>
        <begin position="403"/>
        <end position="566"/>
    </location>
</feature>
<keyword evidence="5" id="KW-0813">Transport</keyword>
<organism evidence="10 11">
    <name type="scientific">Candidatus Wallbacteria bacterium GWC2_49_35</name>
    <dbReference type="NCBI Taxonomy" id="1817813"/>
    <lineage>
        <taxon>Bacteria</taxon>
        <taxon>Candidatus Walliibacteriota</taxon>
    </lineage>
</organism>
<evidence type="ECO:0000259" key="8">
    <source>
        <dbReference type="Pfam" id="PF03958"/>
    </source>
</evidence>
<dbReference type="PANTHER" id="PTHR30332">
    <property type="entry name" value="PROBABLE GENERAL SECRETION PATHWAY PROTEIN D"/>
    <property type="match status" value="1"/>
</dbReference>
<feature type="domain" description="Pilus formation protein N-terminal" evidence="9">
    <location>
        <begin position="38"/>
        <end position="94"/>
    </location>
</feature>
<feature type="chain" id="PRO_5009533570" description="NolW-like domain-containing protein" evidence="6">
    <location>
        <begin position="25"/>
        <end position="761"/>
    </location>
</feature>
<protein>
    <recommendedName>
        <fullName evidence="12">NolW-like domain-containing protein</fullName>
    </recommendedName>
</protein>
<dbReference type="InterPro" id="IPR005644">
    <property type="entry name" value="NolW-like"/>
</dbReference>
<dbReference type="PROSITE" id="PS51257">
    <property type="entry name" value="PROKAR_LIPOPROTEIN"/>
    <property type="match status" value="1"/>
</dbReference>
<gene>
    <name evidence="10" type="ORF">A2008_01670</name>
</gene>
<evidence type="ECO:0008006" key="12">
    <source>
        <dbReference type="Google" id="ProtNLM"/>
    </source>
</evidence>
<feature type="signal peptide" evidence="6">
    <location>
        <begin position="1"/>
        <end position="24"/>
    </location>
</feature>
<dbReference type="STRING" id="1817813.A2008_01670"/>
<dbReference type="GO" id="GO:0009306">
    <property type="term" value="P:protein secretion"/>
    <property type="evidence" value="ECO:0007669"/>
    <property type="project" value="InterPro"/>
</dbReference>
<proteinExistence type="inferred from homology"/>
<feature type="domain" description="NolW-like" evidence="8">
    <location>
        <begin position="269"/>
        <end position="330"/>
    </location>
</feature>
<reference evidence="10 11" key="1">
    <citation type="journal article" date="2016" name="Nat. Commun.">
        <title>Thousands of microbial genomes shed light on interconnected biogeochemical processes in an aquifer system.</title>
        <authorList>
            <person name="Anantharaman K."/>
            <person name="Brown C.T."/>
            <person name="Hug L.A."/>
            <person name="Sharon I."/>
            <person name="Castelle C.J."/>
            <person name="Probst A.J."/>
            <person name="Thomas B.C."/>
            <person name="Singh A."/>
            <person name="Wilkins M.J."/>
            <person name="Karaoz U."/>
            <person name="Brodie E.L."/>
            <person name="Williams K.H."/>
            <person name="Hubbard S.S."/>
            <person name="Banfield J.F."/>
        </authorList>
    </citation>
    <scope>NUCLEOTIDE SEQUENCE [LARGE SCALE GENOMIC DNA]</scope>
</reference>
<evidence type="ECO:0000259" key="9">
    <source>
        <dbReference type="Pfam" id="PF13629"/>
    </source>
</evidence>
<sequence length="761" mass="82792">MPQIKKSKLFIMLAVAVFTAAVFACAPAAHCQQGTGMYSIAAGTSKIINISEPIKRVSVGNPGVAEYTVLSKNEIIMLGVKVGRTELHIWTENDFKTFIIRVFDDVVEMKAKLTEIMGPHIAKSVSVHVAKETAVLKGMVSSVYESEQVEKIATLYYPRILNLLEIRGGYASASVSAKKSRAGATYEMGAEAGIVPAQGVEAEQAAAAQYPQAGVGNLKDILELRAARSYKGSPDAYGTGASPEFAAVGPVSSATIPQALYENANDKTTRIITLQNAMAADVEAALNRVKSPEGLVIKDDRTNSLVLIDKPSSIEKLEKVIKIFDAPTPQVLIEAKIIEVSLNDDMKNTLNWIYDTLYSGTNPLGTALNNKSVKINDGSMDFALDYGKISSDHFAMKVLPSLQKRHARLVASPSTVTLDKKEATFGVTDNIPYLKYTPQGTTGNLLPTPEYVSPAPGVTLKVTPNINQDGVIRMNINVQIGSFVENVNFGQYGTVPRTSSRQSSNFVEVNNGETLIISGLMSNISSQSANKVPWFSKLPLIGNLFESKLKGDSRTELVIFITPKIVGKDSRFAQLDKDRYPKIVENKMPDVGEKFDMKKFLGMKEEKEEKEEKVLTASSSAKAPGVEKAAAPVEPVKALPEAQISGPVVEYKFNAGPDLDKTKKILKAENRFLNEVKTSAAEKIDNQKSQPVKFEAVSAEPVPSPAVCVQAAAREDVKPAPAPVITVEKQNNISMFRSERAYSLVEKLRRNVNNRKTKFNR</sequence>
<keyword evidence="2 6" id="KW-0732">Signal</keyword>
<dbReference type="Proteomes" id="UP000178735">
    <property type="component" value="Unassembled WGS sequence"/>
</dbReference>
<dbReference type="GO" id="GO:0009279">
    <property type="term" value="C:cell outer membrane"/>
    <property type="evidence" value="ECO:0007669"/>
    <property type="project" value="UniProtKB-SubCell"/>
</dbReference>
<evidence type="ECO:0000256" key="3">
    <source>
        <dbReference type="ARBA" id="ARBA00023136"/>
    </source>
</evidence>
<dbReference type="InterPro" id="IPR032789">
    <property type="entry name" value="T2SS-T3SS_pil_N"/>
</dbReference>
<dbReference type="InterPro" id="IPR001775">
    <property type="entry name" value="GspD/PilQ"/>
</dbReference>
<keyword evidence="3" id="KW-0472">Membrane</keyword>
<comment type="caution">
    <text evidence="10">The sequence shown here is derived from an EMBL/GenBank/DDBJ whole genome shotgun (WGS) entry which is preliminary data.</text>
</comment>
<evidence type="ECO:0000256" key="4">
    <source>
        <dbReference type="RuleBase" id="RU004003"/>
    </source>
</evidence>
<name>A0A1F7WSV5_9BACT</name>
<dbReference type="AlphaFoldDB" id="A0A1F7WSV5"/>
<comment type="similarity">
    <text evidence="4">Belongs to the bacterial secretin family.</text>
</comment>
<evidence type="ECO:0000256" key="1">
    <source>
        <dbReference type="ARBA" id="ARBA00004370"/>
    </source>
</evidence>
<dbReference type="Gene3D" id="3.30.1370.120">
    <property type="match status" value="1"/>
</dbReference>
<evidence type="ECO:0000259" key="7">
    <source>
        <dbReference type="Pfam" id="PF00263"/>
    </source>
</evidence>
<evidence type="ECO:0000256" key="6">
    <source>
        <dbReference type="SAM" id="SignalP"/>
    </source>
</evidence>
<dbReference type="PANTHER" id="PTHR30332:SF24">
    <property type="entry name" value="SECRETIN GSPD-RELATED"/>
    <property type="match status" value="1"/>
</dbReference>
<evidence type="ECO:0000313" key="11">
    <source>
        <dbReference type="Proteomes" id="UP000178735"/>
    </source>
</evidence>